<dbReference type="InterPro" id="IPR000182">
    <property type="entry name" value="GNAT_dom"/>
</dbReference>
<evidence type="ECO:0000259" key="1">
    <source>
        <dbReference type="PROSITE" id="PS51186"/>
    </source>
</evidence>
<dbReference type="PANTHER" id="PTHR42791:SF2">
    <property type="entry name" value="N-ACETYLTRANSFERASE DOMAIN-CONTAINING PROTEIN"/>
    <property type="match status" value="1"/>
</dbReference>
<keyword evidence="3" id="KW-1185">Reference proteome</keyword>
<sequence>MAGSTLSFRAATPADTHAIGLVGSKAFRDTLSTVIFPARLRTSSEGVVTPWRAARTLRRMNEGKPTFVAVDTNLDTKEETIVGFAQWEQPGEATSGQEGEHDEDKATDALDGEALARMMGAMEAEAKKQLGPDGHARMWYLAVLAIDPEHERRGIGRTLVRWGLEQAAAEEDGKVFLIATAEGKPLYEALGFRVLGEFDAAGLRHYSMLWTSDVSN</sequence>
<evidence type="ECO:0000313" key="3">
    <source>
        <dbReference type="Proteomes" id="UP001321760"/>
    </source>
</evidence>
<proteinExistence type="predicted"/>
<organism evidence="2 3">
    <name type="scientific">Podospora aff. communis PSN243</name>
    <dbReference type="NCBI Taxonomy" id="3040156"/>
    <lineage>
        <taxon>Eukaryota</taxon>
        <taxon>Fungi</taxon>
        <taxon>Dikarya</taxon>
        <taxon>Ascomycota</taxon>
        <taxon>Pezizomycotina</taxon>
        <taxon>Sordariomycetes</taxon>
        <taxon>Sordariomycetidae</taxon>
        <taxon>Sordariales</taxon>
        <taxon>Podosporaceae</taxon>
        <taxon>Podospora</taxon>
    </lineage>
</organism>
<dbReference type="SUPFAM" id="SSF55729">
    <property type="entry name" value="Acyl-CoA N-acyltransferases (Nat)"/>
    <property type="match status" value="1"/>
</dbReference>
<dbReference type="PANTHER" id="PTHR42791">
    <property type="entry name" value="GNAT FAMILY ACETYLTRANSFERASE"/>
    <property type="match status" value="1"/>
</dbReference>
<comment type="caution">
    <text evidence="2">The sequence shown here is derived from an EMBL/GenBank/DDBJ whole genome shotgun (WGS) entry which is preliminary data.</text>
</comment>
<dbReference type="Pfam" id="PF13673">
    <property type="entry name" value="Acetyltransf_10"/>
    <property type="match status" value="1"/>
</dbReference>
<dbReference type="InterPro" id="IPR052523">
    <property type="entry name" value="Trichothecene_AcTrans"/>
</dbReference>
<dbReference type="AlphaFoldDB" id="A0AAV9G7G8"/>
<reference evidence="2" key="1">
    <citation type="journal article" date="2023" name="Mol. Phylogenet. Evol.">
        <title>Genome-scale phylogeny and comparative genomics of the fungal order Sordariales.</title>
        <authorList>
            <person name="Hensen N."/>
            <person name="Bonometti L."/>
            <person name="Westerberg I."/>
            <person name="Brannstrom I.O."/>
            <person name="Guillou S."/>
            <person name="Cros-Aarteil S."/>
            <person name="Calhoun S."/>
            <person name="Haridas S."/>
            <person name="Kuo A."/>
            <person name="Mondo S."/>
            <person name="Pangilinan J."/>
            <person name="Riley R."/>
            <person name="LaButti K."/>
            <person name="Andreopoulos B."/>
            <person name="Lipzen A."/>
            <person name="Chen C."/>
            <person name="Yan M."/>
            <person name="Daum C."/>
            <person name="Ng V."/>
            <person name="Clum A."/>
            <person name="Steindorff A."/>
            <person name="Ohm R.A."/>
            <person name="Martin F."/>
            <person name="Silar P."/>
            <person name="Natvig D.O."/>
            <person name="Lalanne C."/>
            <person name="Gautier V."/>
            <person name="Ament-Velasquez S.L."/>
            <person name="Kruys A."/>
            <person name="Hutchinson M.I."/>
            <person name="Powell A.J."/>
            <person name="Barry K."/>
            <person name="Miller A.N."/>
            <person name="Grigoriev I.V."/>
            <person name="Debuchy R."/>
            <person name="Gladieux P."/>
            <person name="Hiltunen Thoren M."/>
            <person name="Johannesson H."/>
        </authorList>
    </citation>
    <scope>NUCLEOTIDE SEQUENCE</scope>
    <source>
        <strain evidence="2">PSN243</strain>
    </source>
</reference>
<dbReference type="CDD" id="cd04301">
    <property type="entry name" value="NAT_SF"/>
    <property type="match status" value="1"/>
</dbReference>
<dbReference type="PROSITE" id="PS51186">
    <property type="entry name" value="GNAT"/>
    <property type="match status" value="1"/>
</dbReference>
<dbReference type="GO" id="GO:0016747">
    <property type="term" value="F:acyltransferase activity, transferring groups other than amino-acyl groups"/>
    <property type="evidence" value="ECO:0007669"/>
    <property type="project" value="InterPro"/>
</dbReference>
<name>A0AAV9G7G8_9PEZI</name>
<gene>
    <name evidence="2" type="ORF">QBC34DRAFT_386322</name>
</gene>
<feature type="domain" description="N-acetyltransferase" evidence="1">
    <location>
        <begin position="65"/>
        <end position="213"/>
    </location>
</feature>
<reference evidence="2" key="2">
    <citation type="submission" date="2023-05" db="EMBL/GenBank/DDBJ databases">
        <authorList>
            <consortium name="Lawrence Berkeley National Laboratory"/>
            <person name="Steindorff A."/>
            <person name="Hensen N."/>
            <person name="Bonometti L."/>
            <person name="Westerberg I."/>
            <person name="Brannstrom I.O."/>
            <person name="Guillou S."/>
            <person name="Cros-Aarteil S."/>
            <person name="Calhoun S."/>
            <person name="Haridas S."/>
            <person name="Kuo A."/>
            <person name="Mondo S."/>
            <person name="Pangilinan J."/>
            <person name="Riley R."/>
            <person name="Labutti K."/>
            <person name="Andreopoulos B."/>
            <person name="Lipzen A."/>
            <person name="Chen C."/>
            <person name="Yanf M."/>
            <person name="Daum C."/>
            <person name="Ng V."/>
            <person name="Clum A."/>
            <person name="Ohm R."/>
            <person name="Martin F."/>
            <person name="Silar P."/>
            <person name="Natvig D."/>
            <person name="Lalanne C."/>
            <person name="Gautier V."/>
            <person name="Ament-Velasquez S.L."/>
            <person name="Kruys A."/>
            <person name="Hutchinson M.I."/>
            <person name="Powell A.J."/>
            <person name="Barry K."/>
            <person name="Miller A.N."/>
            <person name="Grigoriev I.V."/>
            <person name="Debuchy R."/>
            <person name="Gladieux P."/>
            <person name="Thoren M.H."/>
            <person name="Johannesson H."/>
        </authorList>
    </citation>
    <scope>NUCLEOTIDE SEQUENCE</scope>
    <source>
        <strain evidence="2">PSN243</strain>
    </source>
</reference>
<dbReference type="InterPro" id="IPR016181">
    <property type="entry name" value="Acyl_CoA_acyltransferase"/>
</dbReference>
<accession>A0AAV9G7G8</accession>
<protein>
    <submittedName>
        <fullName evidence="2">Puromycin N-acetyltransferase</fullName>
    </submittedName>
</protein>
<dbReference type="Gene3D" id="3.40.630.30">
    <property type="match status" value="1"/>
</dbReference>
<dbReference type="Proteomes" id="UP001321760">
    <property type="component" value="Unassembled WGS sequence"/>
</dbReference>
<evidence type="ECO:0000313" key="2">
    <source>
        <dbReference type="EMBL" id="KAK4443353.1"/>
    </source>
</evidence>
<dbReference type="EMBL" id="MU865994">
    <property type="protein sequence ID" value="KAK4443353.1"/>
    <property type="molecule type" value="Genomic_DNA"/>
</dbReference>